<dbReference type="RefSeq" id="WP_061992991.1">
    <property type="nucleotide sequence ID" value="NZ_DF968000.1"/>
</dbReference>
<accession>A0A0K8MGJ7</accession>
<gene>
    <name evidence="1" type="ORF">FFIC_230710</name>
</gene>
<dbReference type="STRING" id="157463.GCA_001047075_00506"/>
<dbReference type="InterPro" id="IPR012674">
    <property type="entry name" value="Calycin"/>
</dbReference>
<proteinExistence type="predicted"/>
<dbReference type="InterPro" id="IPR015231">
    <property type="entry name" value="DUF1934"/>
</dbReference>
<evidence type="ECO:0000313" key="2">
    <source>
        <dbReference type="Proteomes" id="UP000253891"/>
    </source>
</evidence>
<name>A0A0K8MGJ7_9LACO</name>
<dbReference type="OrthoDB" id="2151645at2"/>
<reference evidence="1 2" key="1">
    <citation type="journal article" date="2015" name="BMC Genomics">
        <title>Comparative genomics of Fructobacillus spp. and Leuconostoc spp. reveals niche-specific evolution of Fructobacillus spp.</title>
        <authorList>
            <person name="Endo A."/>
            <person name="Tanizawa Y."/>
            <person name="Tanaka N."/>
            <person name="Maeno S."/>
            <person name="Kumar H."/>
            <person name="Shiwa Y."/>
            <person name="Okada S."/>
            <person name="Yoshikawa H."/>
            <person name="Dicks L."/>
            <person name="Nakagawa J."/>
            <person name="Arita M."/>
        </authorList>
    </citation>
    <scope>NUCLEOTIDE SEQUENCE [LARGE SCALE GENOMIC DNA]</scope>
    <source>
        <strain evidence="1 2">JCM 12225</strain>
    </source>
</reference>
<dbReference type="Pfam" id="PF09148">
    <property type="entry name" value="DUF1934"/>
    <property type="match status" value="1"/>
</dbReference>
<dbReference type="Proteomes" id="UP000253891">
    <property type="component" value="Unassembled WGS sequence"/>
</dbReference>
<organism evidence="1 2">
    <name type="scientific">Fructobacillus ficulneus</name>
    <dbReference type="NCBI Taxonomy" id="157463"/>
    <lineage>
        <taxon>Bacteria</taxon>
        <taxon>Bacillati</taxon>
        <taxon>Bacillota</taxon>
        <taxon>Bacilli</taxon>
        <taxon>Lactobacillales</taxon>
        <taxon>Lactobacillaceae</taxon>
        <taxon>Fructobacillus</taxon>
    </lineage>
</organism>
<evidence type="ECO:0000313" key="1">
    <source>
        <dbReference type="EMBL" id="GAO99587.1"/>
    </source>
</evidence>
<protein>
    <recommendedName>
        <fullName evidence="3">DUF1934 domain-containing protein</fullName>
    </recommendedName>
</protein>
<dbReference type="AlphaFoldDB" id="A0A0K8MGJ7"/>
<evidence type="ECO:0008006" key="3">
    <source>
        <dbReference type="Google" id="ProtNLM"/>
    </source>
</evidence>
<keyword evidence="2" id="KW-1185">Reference proteome</keyword>
<dbReference type="EMBL" id="DF968000">
    <property type="protein sequence ID" value="GAO99587.1"/>
    <property type="molecule type" value="Genomic_DNA"/>
</dbReference>
<dbReference type="SUPFAM" id="SSF50814">
    <property type="entry name" value="Lipocalins"/>
    <property type="match status" value="1"/>
</dbReference>
<sequence>MMKQNVDVRVTTQVFQDNGDERYDIQAPGTVTSRGMSLYLTYTESLPDQPDTKVLVKFKENQVTITRKSAIKTHLVFRIGLVDNQPYQTAAGMMILATNTSQLNMQVVGNKAEGQIQMAYSLSANGSVIGQYLVSLQFGPKSSILS</sequence>
<dbReference type="Gene3D" id="2.40.128.20">
    <property type="match status" value="1"/>
</dbReference>